<protein>
    <submittedName>
        <fullName evidence="7">Alpha-N-arabinofuranosidase</fullName>
    </submittedName>
</protein>
<name>A0A1G9Z0F7_9SPHI</name>
<evidence type="ECO:0000256" key="3">
    <source>
        <dbReference type="ARBA" id="ARBA00022729"/>
    </source>
</evidence>
<dbReference type="GO" id="GO:0016837">
    <property type="term" value="F:carbon-oxygen lyase activity, acting on polysaccharides"/>
    <property type="evidence" value="ECO:0007669"/>
    <property type="project" value="TreeGrafter"/>
</dbReference>
<accession>A0A1G9Z0F7</accession>
<evidence type="ECO:0000313" key="8">
    <source>
        <dbReference type="Proteomes" id="UP000183200"/>
    </source>
</evidence>
<evidence type="ECO:0000259" key="6">
    <source>
        <dbReference type="Pfam" id="PF21258"/>
    </source>
</evidence>
<dbReference type="GO" id="GO:0005576">
    <property type="term" value="C:extracellular region"/>
    <property type="evidence" value="ECO:0007669"/>
    <property type="project" value="UniProtKB-SubCell"/>
</dbReference>
<dbReference type="Proteomes" id="UP000183200">
    <property type="component" value="Unassembled WGS sequence"/>
</dbReference>
<keyword evidence="3 4" id="KW-0732">Signal</keyword>
<dbReference type="InterPro" id="IPR052052">
    <property type="entry name" value="Polysaccharide_Lyase_9"/>
</dbReference>
<dbReference type="InterPro" id="IPR011050">
    <property type="entry name" value="Pectin_lyase_fold/virulence"/>
</dbReference>
<dbReference type="Pfam" id="PF07602">
    <property type="entry name" value="DUF1565"/>
    <property type="match status" value="1"/>
</dbReference>
<sequence>METNVISVFLKRNYTKNKMVLKKLKLLTLVVLASMAVSAKEYHVSVNGNDANDGSLPKPFKTIMAAANVAMPGDVVTVHAGIYREQVTPPRGGNSEQERIVYQAAKGEKVEVKGSERIQGWEKIGNDVWEVKIPNRYFGKFNPYSDLIRGDWYWPPKDSKYHTGAVYLNGDWLMEALKQEDIMKPTDEKNPLWFATVDSSFTTIRAQFKNVNPNNERVEINVRQTVFYPDKPFINYITIQGFTMQHAATNWAPPTAEQMGLIGTHWSKGWVIENNIIQYSKCVGIALGKYGDKWDNNNTESAEGYVGTIKRALAFGWNKSSIGGHIVRNNTIAYCEQAGIVGSMGCAFSTVEGNTIHDIHVRKLFGGAEMAGIKFHGAVDVQINNNHIFSTNMGIWLDWMAQGVQVKNNLMHGNGLDVFLEVNHGPMLVSNNILLSKTNLLMNSSGAVFAHNIFGGNMNVVSYDNRLTPYLKPHSTFMAGLHDNPGGDVQFVNNLFVNGGNAGEYKKAILPVTFDGNVYVKGAVRAVAGDKKRSFGEISPEAKEKLKNVADKDAVEINFLAEGNFDAGAKLIREKEKMYLEITLDKNWQTKQKRKLVTSQLLGKVIIPDLPFENPDGSRLRIDTDYSGRKRNILNPYPGPFEILKSGGQRIRVW</sequence>
<feature type="chain" id="PRO_5010161657" evidence="4">
    <location>
        <begin position="40"/>
        <end position="654"/>
    </location>
</feature>
<keyword evidence="2" id="KW-0964">Secreted</keyword>
<evidence type="ECO:0000256" key="2">
    <source>
        <dbReference type="ARBA" id="ARBA00022525"/>
    </source>
</evidence>
<evidence type="ECO:0000256" key="1">
    <source>
        <dbReference type="ARBA" id="ARBA00004613"/>
    </source>
</evidence>
<dbReference type="InterPro" id="IPR049169">
    <property type="entry name" value="Glyco_hydro_120_ins"/>
</dbReference>
<keyword evidence="8" id="KW-1185">Reference proteome</keyword>
<evidence type="ECO:0000259" key="5">
    <source>
        <dbReference type="Pfam" id="PF07602"/>
    </source>
</evidence>
<dbReference type="AlphaFoldDB" id="A0A1G9Z0F7"/>
<dbReference type="InterPro" id="IPR013780">
    <property type="entry name" value="Glyco_hydro_b"/>
</dbReference>
<feature type="signal peptide" evidence="4">
    <location>
        <begin position="1"/>
        <end position="39"/>
    </location>
</feature>
<proteinExistence type="predicted"/>
<dbReference type="SUPFAM" id="SSF51126">
    <property type="entry name" value="Pectin lyase-like"/>
    <property type="match status" value="1"/>
</dbReference>
<dbReference type="PANTHER" id="PTHR40088">
    <property type="entry name" value="PECTATE LYASE (EUROFUNG)"/>
    <property type="match status" value="1"/>
</dbReference>
<evidence type="ECO:0000313" key="7">
    <source>
        <dbReference type="EMBL" id="SDN14852.1"/>
    </source>
</evidence>
<organism evidence="7 8">
    <name type="scientific">Pedobacter steynii</name>
    <dbReference type="NCBI Taxonomy" id="430522"/>
    <lineage>
        <taxon>Bacteria</taxon>
        <taxon>Pseudomonadati</taxon>
        <taxon>Bacteroidota</taxon>
        <taxon>Sphingobacteriia</taxon>
        <taxon>Sphingobacteriales</taxon>
        <taxon>Sphingobacteriaceae</taxon>
        <taxon>Pedobacter</taxon>
    </lineage>
</organism>
<dbReference type="InterPro" id="IPR012334">
    <property type="entry name" value="Pectin_lyas_fold"/>
</dbReference>
<dbReference type="OrthoDB" id="9767990at2"/>
<comment type="subcellular location">
    <subcellularLocation>
        <location evidence="1">Secreted</location>
    </subcellularLocation>
</comment>
<dbReference type="InterPro" id="IPR006626">
    <property type="entry name" value="PbH1"/>
</dbReference>
<reference evidence="8" key="1">
    <citation type="submission" date="2016-10" db="EMBL/GenBank/DDBJ databases">
        <authorList>
            <person name="Varghese N."/>
            <person name="Submissions S."/>
        </authorList>
    </citation>
    <scope>NUCLEOTIDE SEQUENCE [LARGE SCALE GENOMIC DNA]</scope>
    <source>
        <strain evidence="8">DSM 19110</strain>
    </source>
</reference>
<feature type="domain" description="DUF1565" evidence="5">
    <location>
        <begin position="46"/>
        <end position="86"/>
    </location>
</feature>
<dbReference type="Gene3D" id="2.60.40.1180">
    <property type="entry name" value="Golgi alpha-mannosidase II"/>
    <property type="match status" value="1"/>
</dbReference>
<feature type="domain" description="Glycoside hydrolase 120 insertion" evidence="6">
    <location>
        <begin position="118"/>
        <end position="220"/>
    </location>
</feature>
<dbReference type="Gene3D" id="2.160.20.10">
    <property type="entry name" value="Single-stranded right-handed beta-helix, Pectin lyase-like"/>
    <property type="match status" value="1"/>
</dbReference>
<dbReference type="EMBL" id="FNGY01000006">
    <property type="protein sequence ID" value="SDN14852.1"/>
    <property type="molecule type" value="Genomic_DNA"/>
</dbReference>
<gene>
    <name evidence="7" type="ORF">SAMN05421820_106305</name>
</gene>
<dbReference type="PANTHER" id="PTHR40088:SF2">
    <property type="entry name" value="SECRETED SUGAR HYDROLASE"/>
    <property type="match status" value="1"/>
</dbReference>
<dbReference type="RefSeq" id="WP_083361931.1">
    <property type="nucleotide sequence ID" value="NZ_FNGY01000006.1"/>
</dbReference>
<evidence type="ECO:0000256" key="4">
    <source>
        <dbReference type="SAM" id="SignalP"/>
    </source>
</evidence>
<dbReference type="Pfam" id="PF21258">
    <property type="entry name" value="Glyco_hydro_120_ins"/>
    <property type="match status" value="1"/>
</dbReference>
<dbReference type="SMART" id="SM00710">
    <property type="entry name" value="PbH1"/>
    <property type="match status" value="5"/>
</dbReference>
<dbReference type="InterPro" id="IPR011459">
    <property type="entry name" value="DUF1565"/>
</dbReference>